<evidence type="ECO:0000313" key="2">
    <source>
        <dbReference type="EMBL" id="PIW18621.1"/>
    </source>
</evidence>
<evidence type="ECO:0000259" key="1">
    <source>
        <dbReference type="Pfam" id="PF13354"/>
    </source>
</evidence>
<dbReference type="PANTHER" id="PTHR35333">
    <property type="entry name" value="BETA-LACTAMASE"/>
    <property type="match status" value="1"/>
</dbReference>
<reference evidence="2 3" key="1">
    <citation type="submission" date="2017-09" db="EMBL/GenBank/DDBJ databases">
        <title>Depth-based differentiation of microbial function through sediment-hosted aquifers and enrichment of novel symbionts in the deep terrestrial subsurface.</title>
        <authorList>
            <person name="Probst A.J."/>
            <person name="Ladd B."/>
            <person name="Jarett J.K."/>
            <person name="Geller-Mcgrath D.E."/>
            <person name="Sieber C.M."/>
            <person name="Emerson J.B."/>
            <person name="Anantharaman K."/>
            <person name="Thomas B.C."/>
            <person name="Malmstrom R."/>
            <person name="Stieglmeier M."/>
            <person name="Klingl A."/>
            <person name="Woyke T."/>
            <person name="Ryan C.M."/>
            <person name="Banfield J.F."/>
        </authorList>
    </citation>
    <scope>NUCLEOTIDE SEQUENCE [LARGE SCALE GENOMIC DNA]</scope>
    <source>
        <strain evidence="2">CG17_big_fil_post_rev_8_21_14_2_50_48_46</strain>
    </source>
</reference>
<comment type="caution">
    <text evidence="2">The sequence shown here is derived from an EMBL/GenBank/DDBJ whole genome shotgun (WGS) entry which is preliminary data.</text>
</comment>
<dbReference type="InterPro" id="IPR000871">
    <property type="entry name" value="Beta-lactam_class-A"/>
</dbReference>
<feature type="domain" description="Beta-lactamase class A catalytic" evidence="1">
    <location>
        <begin position="20"/>
        <end position="233"/>
    </location>
</feature>
<dbReference type="InterPro" id="IPR012338">
    <property type="entry name" value="Beta-lactam/transpept-like"/>
</dbReference>
<dbReference type="GO" id="GO:0046677">
    <property type="term" value="P:response to antibiotic"/>
    <property type="evidence" value="ECO:0007669"/>
    <property type="project" value="InterPro"/>
</dbReference>
<dbReference type="Proteomes" id="UP000231019">
    <property type="component" value="Unassembled WGS sequence"/>
</dbReference>
<dbReference type="AlphaFoldDB" id="A0A2M7G9A5"/>
<gene>
    <name evidence="2" type="ORF">COW36_04835</name>
</gene>
<dbReference type="GO" id="GO:0008800">
    <property type="term" value="F:beta-lactamase activity"/>
    <property type="evidence" value="ECO:0007669"/>
    <property type="project" value="InterPro"/>
</dbReference>
<accession>A0A2M7G9A5</accession>
<dbReference type="EMBL" id="PFFQ01000012">
    <property type="protein sequence ID" value="PIW18621.1"/>
    <property type="molecule type" value="Genomic_DNA"/>
</dbReference>
<evidence type="ECO:0000313" key="3">
    <source>
        <dbReference type="Proteomes" id="UP000231019"/>
    </source>
</evidence>
<dbReference type="GO" id="GO:0030655">
    <property type="term" value="P:beta-lactam antibiotic catabolic process"/>
    <property type="evidence" value="ECO:0007669"/>
    <property type="project" value="InterPro"/>
</dbReference>
<dbReference type="Pfam" id="PF13354">
    <property type="entry name" value="Beta-lactamase2"/>
    <property type="match status" value="1"/>
</dbReference>
<protein>
    <recommendedName>
        <fullName evidence="1">Beta-lactamase class A catalytic domain-containing protein</fullName>
    </recommendedName>
</protein>
<dbReference type="SUPFAM" id="SSF56601">
    <property type="entry name" value="beta-lactamase/transpeptidase-like"/>
    <property type="match status" value="1"/>
</dbReference>
<organism evidence="2 3">
    <name type="scientific">bacterium (Candidatus Blackallbacteria) CG17_big_fil_post_rev_8_21_14_2_50_48_46</name>
    <dbReference type="NCBI Taxonomy" id="2014261"/>
    <lineage>
        <taxon>Bacteria</taxon>
        <taxon>Candidatus Blackallbacteria</taxon>
    </lineage>
</organism>
<name>A0A2M7G9A5_9BACT</name>
<sequence length="260" mass="29435">MSPLSACLRAHLEKLEGQAGFCAENLHTGQKICHGDRRFLSASTIKIPVLALYWADREKGHFAETEYLYQSQDWVEDSPYFENIAPGSAIPWDEIARQMIIISDNTATNLLIQRLGLKRIQAWLNANGFKTTRIERYMMDLEARAQGIDNWTSPSEMCRLMKKLVKGEVTEPGSQGLQAILQTLHQQQDLEKIPHFFSAPILVANKPGELPGTRSDVGYLHNAQHEIVMALFTDQLKNEATSDLWLATLAQILWRELTDS</sequence>
<dbReference type="InterPro" id="IPR045155">
    <property type="entry name" value="Beta-lactam_cat"/>
</dbReference>
<dbReference type="Gene3D" id="3.40.710.10">
    <property type="entry name" value="DD-peptidase/beta-lactamase superfamily"/>
    <property type="match status" value="1"/>
</dbReference>
<dbReference type="PANTHER" id="PTHR35333:SF3">
    <property type="entry name" value="BETA-LACTAMASE-TYPE TRANSPEPTIDASE FOLD CONTAINING PROTEIN"/>
    <property type="match status" value="1"/>
</dbReference>
<proteinExistence type="predicted"/>